<dbReference type="EC" id="3.6.1.9" evidence="6"/>
<reference evidence="7" key="1">
    <citation type="submission" date="2022-02" db="EMBL/GenBank/DDBJ databases">
        <authorList>
            <person name="Leng L."/>
        </authorList>
    </citation>
    <scope>NUCLEOTIDE SEQUENCE</scope>
    <source>
        <strain evidence="7">JI</strain>
    </source>
</reference>
<dbReference type="InterPro" id="IPR003697">
    <property type="entry name" value="Maf-like"/>
</dbReference>
<comment type="subcellular location">
    <subcellularLocation>
        <location evidence="2 6">Cytoplasm</location>
    </subcellularLocation>
</comment>
<feature type="site" description="Important for substrate specificity" evidence="6">
    <location>
        <position position="154"/>
    </location>
</feature>
<dbReference type="EMBL" id="JAKOAV010000012">
    <property type="protein sequence ID" value="MDF9408300.1"/>
    <property type="molecule type" value="Genomic_DNA"/>
</dbReference>
<evidence type="ECO:0000313" key="7">
    <source>
        <dbReference type="EMBL" id="MDF9408300.1"/>
    </source>
</evidence>
<dbReference type="Proteomes" id="UP001154312">
    <property type="component" value="Unassembled WGS sequence"/>
</dbReference>
<dbReference type="GO" id="GO:0005737">
    <property type="term" value="C:cytoplasm"/>
    <property type="evidence" value="ECO:0007669"/>
    <property type="project" value="UniProtKB-SubCell"/>
</dbReference>
<dbReference type="InterPro" id="IPR029001">
    <property type="entry name" value="ITPase-like_fam"/>
</dbReference>
<evidence type="ECO:0000256" key="1">
    <source>
        <dbReference type="ARBA" id="ARBA00001968"/>
    </source>
</evidence>
<dbReference type="PANTHER" id="PTHR43213:SF5">
    <property type="entry name" value="BIFUNCTIONAL DTTP_UTP PYROPHOSPHATASE_METHYLTRANSFERASE PROTEIN-RELATED"/>
    <property type="match status" value="1"/>
</dbReference>
<evidence type="ECO:0000313" key="8">
    <source>
        <dbReference type="Proteomes" id="UP001154312"/>
    </source>
</evidence>
<comment type="cofactor">
    <cofactor evidence="1 6">
        <name>a divalent metal cation</name>
        <dbReference type="ChEBI" id="CHEBI:60240"/>
    </cofactor>
</comment>
<gene>
    <name evidence="7" type="ORF">L7E55_08015</name>
</gene>
<comment type="caution">
    <text evidence="7">The sequence shown here is derived from an EMBL/GenBank/DDBJ whole genome shotgun (WGS) entry which is preliminary data.</text>
</comment>
<name>A0A9X4GZ23_9FIRM</name>
<organism evidence="7 8">
    <name type="scientific">Pelotomaculum isophthalicicum JI</name>
    <dbReference type="NCBI Taxonomy" id="947010"/>
    <lineage>
        <taxon>Bacteria</taxon>
        <taxon>Bacillati</taxon>
        <taxon>Bacillota</taxon>
        <taxon>Clostridia</taxon>
        <taxon>Eubacteriales</taxon>
        <taxon>Desulfotomaculaceae</taxon>
        <taxon>Pelotomaculum</taxon>
    </lineage>
</organism>
<evidence type="ECO:0000256" key="5">
    <source>
        <dbReference type="ARBA" id="ARBA00023080"/>
    </source>
</evidence>
<dbReference type="PIRSF" id="PIRSF006305">
    <property type="entry name" value="Maf"/>
    <property type="match status" value="1"/>
</dbReference>
<comment type="catalytic activity">
    <reaction evidence="6">
        <text>dTTP + H2O = dTMP + diphosphate + H(+)</text>
        <dbReference type="Rhea" id="RHEA:28534"/>
        <dbReference type="ChEBI" id="CHEBI:15377"/>
        <dbReference type="ChEBI" id="CHEBI:15378"/>
        <dbReference type="ChEBI" id="CHEBI:33019"/>
        <dbReference type="ChEBI" id="CHEBI:37568"/>
        <dbReference type="ChEBI" id="CHEBI:63528"/>
        <dbReference type="EC" id="3.6.1.9"/>
    </reaction>
</comment>
<keyword evidence="8" id="KW-1185">Reference proteome</keyword>
<dbReference type="Pfam" id="PF02545">
    <property type="entry name" value="Maf"/>
    <property type="match status" value="1"/>
</dbReference>
<dbReference type="CDD" id="cd00555">
    <property type="entry name" value="Maf"/>
    <property type="match status" value="1"/>
</dbReference>
<accession>A0A9X4GZ23</accession>
<dbReference type="NCBIfam" id="TIGR00172">
    <property type="entry name" value="maf"/>
    <property type="match status" value="1"/>
</dbReference>
<dbReference type="GO" id="GO:0009117">
    <property type="term" value="P:nucleotide metabolic process"/>
    <property type="evidence" value="ECO:0007669"/>
    <property type="project" value="UniProtKB-KW"/>
</dbReference>
<protein>
    <recommendedName>
        <fullName evidence="6">dTTP/UTP pyrophosphatase</fullName>
        <shortName evidence="6">dTTPase/UTPase</shortName>
        <ecNumber evidence="6">3.6.1.9</ecNumber>
    </recommendedName>
    <alternativeName>
        <fullName evidence="6">Nucleoside triphosphate pyrophosphatase</fullName>
    </alternativeName>
    <alternativeName>
        <fullName evidence="6">Nucleotide pyrophosphatase</fullName>
        <shortName evidence="6">Nucleotide PPase</shortName>
    </alternativeName>
</protein>
<dbReference type="GO" id="GO:0047429">
    <property type="term" value="F:nucleoside triphosphate diphosphatase activity"/>
    <property type="evidence" value="ECO:0007669"/>
    <property type="project" value="UniProtKB-EC"/>
</dbReference>
<dbReference type="PANTHER" id="PTHR43213">
    <property type="entry name" value="BIFUNCTIONAL DTTP/UTP PYROPHOSPHATASE/METHYLTRANSFERASE PROTEIN-RELATED"/>
    <property type="match status" value="1"/>
</dbReference>
<evidence type="ECO:0000256" key="2">
    <source>
        <dbReference type="ARBA" id="ARBA00004496"/>
    </source>
</evidence>
<comment type="similarity">
    <text evidence="6">Belongs to the Maf family. YhdE subfamily.</text>
</comment>
<feature type="site" description="Important for substrate specificity" evidence="6">
    <location>
        <position position="12"/>
    </location>
</feature>
<feature type="active site" description="Proton acceptor" evidence="6">
    <location>
        <position position="69"/>
    </location>
</feature>
<sequence length="191" mass="21043">MKEIILASSSPRRSALLEQIGLNFRVIVCDLEEHTPPGLQPFEVVERLAARKAMFVADRLTEGIVIGADTVVVWRGQLLGKPSCEQDAVEMLKRLQGSAHEVFTGVALVDAGNNKVEVSHEKTRVIFRPLDEEEIRRYVSTGEPSDKAGSYGAQGIGAIFIERIEGSYTNIVGLPMSKLSLMLKKFGYDIL</sequence>
<keyword evidence="3 6" id="KW-0963">Cytoplasm</keyword>
<dbReference type="Gene3D" id="3.90.950.10">
    <property type="match status" value="1"/>
</dbReference>
<evidence type="ECO:0000256" key="3">
    <source>
        <dbReference type="ARBA" id="ARBA00022490"/>
    </source>
</evidence>
<dbReference type="FunFam" id="3.90.950.10:FF:000005">
    <property type="entry name" value="7-methyl-GTP pyrophosphatase"/>
    <property type="match status" value="1"/>
</dbReference>
<keyword evidence="4 6" id="KW-0378">Hydrolase</keyword>
<keyword evidence="5 6" id="KW-0546">Nucleotide metabolism</keyword>
<comment type="function">
    <text evidence="6">Nucleoside triphosphate pyrophosphatase that hydrolyzes dTTP and UTP. May have a dual role in cell division arrest and in preventing the incorporation of modified nucleotides into cellular nucleic acids.</text>
</comment>
<dbReference type="HAMAP" id="MF_00528">
    <property type="entry name" value="Maf"/>
    <property type="match status" value="1"/>
</dbReference>
<feature type="site" description="Important for substrate specificity" evidence="6">
    <location>
        <position position="70"/>
    </location>
</feature>
<dbReference type="SUPFAM" id="SSF52972">
    <property type="entry name" value="ITPase-like"/>
    <property type="match status" value="1"/>
</dbReference>
<dbReference type="AlphaFoldDB" id="A0A9X4GZ23"/>
<evidence type="ECO:0000256" key="6">
    <source>
        <dbReference type="HAMAP-Rule" id="MF_00528"/>
    </source>
</evidence>
<comment type="caution">
    <text evidence="6">Lacks conserved residue(s) required for the propagation of feature annotation.</text>
</comment>
<comment type="catalytic activity">
    <reaction evidence="6">
        <text>UTP + H2O = UMP + diphosphate + H(+)</text>
        <dbReference type="Rhea" id="RHEA:29395"/>
        <dbReference type="ChEBI" id="CHEBI:15377"/>
        <dbReference type="ChEBI" id="CHEBI:15378"/>
        <dbReference type="ChEBI" id="CHEBI:33019"/>
        <dbReference type="ChEBI" id="CHEBI:46398"/>
        <dbReference type="ChEBI" id="CHEBI:57865"/>
        <dbReference type="EC" id="3.6.1.9"/>
    </reaction>
</comment>
<evidence type="ECO:0000256" key="4">
    <source>
        <dbReference type="ARBA" id="ARBA00022801"/>
    </source>
</evidence>
<proteinExistence type="inferred from homology"/>